<dbReference type="Gene3D" id="3.40.50.300">
    <property type="entry name" value="P-loop containing nucleotide triphosphate hydrolases"/>
    <property type="match status" value="1"/>
</dbReference>
<dbReference type="InterPro" id="IPR003439">
    <property type="entry name" value="ABC_transporter-like_ATP-bd"/>
</dbReference>
<evidence type="ECO:0000256" key="2">
    <source>
        <dbReference type="ARBA" id="ARBA00022840"/>
    </source>
</evidence>
<dbReference type="Proteomes" id="UP000602395">
    <property type="component" value="Unassembled WGS sequence"/>
</dbReference>
<comment type="caution">
    <text evidence="4">The sequence shown here is derived from an EMBL/GenBank/DDBJ whole genome shotgun (WGS) entry which is preliminary data.</text>
</comment>
<keyword evidence="5" id="KW-1185">Reference proteome</keyword>
<sequence>MSLLLSDVTLTFADGRGRLTALDDVALDVANGGFVAVTGPSGSGKSSLLSVAGTLVTPDSGTVEIDGTPTTGLSDEERARIRRDRIGFVFQQDNLLPSLTALDQLLLTVHLRGQKPARHRDEAMALLDDVGVVAAAGRRPHELSGGMRQRVNIARALMGSPSLLLVDEPTSALDTQRGRAIIELIGALVRDRDVAAVLVSHDLDSLSVAPGRGVDLLLHMRDGRLDSPARTSSVPV</sequence>
<dbReference type="PROSITE" id="PS00211">
    <property type="entry name" value="ABC_TRANSPORTER_1"/>
    <property type="match status" value="1"/>
</dbReference>
<dbReference type="RefSeq" id="WP_190266652.1">
    <property type="nucleotide sequence ID" value="NZ_BAABAD010000005.1"/>
</dbReference>
<dbReference type="SUPFAM" id="SSF52540">
    <property type="entry name" value="P-loop containing nucleoside triphosphate hydrolases"/>
    <property type="match status" value="1"/>
</dbReference>
<dbReference type="SMART" id="SM00382">
    <property type="entry name" value="AAA"/>
    <property type="match status" value="1"/>
</dbReference>
<evidence type="ECO:0000313" key="5">
    <source>
        <dbReference type="Proteomes" id="UP000602395"/>
    </source>
</evidence>
<evidence type="ECO:0000256" key="1">
    <source>
        <dbReference type="ARBA" id="ARBA00022741"/>
    </source>
</evidence>
<gene>
    <name evidence="4" type="ORF">IDF66_09470</name>
</gene>
<organism evidence="4 5">
    <name type="scientific">Gordonia hankookensis</name>
    <dbReference type="NCBI Taxonomy" id="589403"/>
    <lineage>
        <taxon>Bacteria</taxon>
        <taxon>Bacillati</taxon>
        <taxon>Actinomycetota</taxon>
        <taxon>Actinomycetes</taxon>
        <taxon>Mycobacteriales</taxon>
        <taxon>Gordoniaceae</taxon>
        <taxon>Gordonia</taxon>
    </lineage>
</organism>
<dbReference type="InterPro" id="IPR017871">
    <property type="entry name" value="ABC_transporter-like_CS"/>
</dbReference>
<evidence type="ECO:0000259" key="3">
    <source>
        <dbReference type="PROSITE" id="PS50893"/>
    </source>
</evidence>
<keyword evidence="1" id="KW-0547">Nucleotide-binding</keyword>
<evidence type="ECO:0000313" key="4">
    <source>
        <dbReference type="EMBL" id="MBD1319814.1"/>
    </source>
</evidence>
<feature type="domain" description="ABC transporter" evidence="3">
    <location>
        <begin position="3"/>
        <end position="236"/>
    </location>
</feature>
<dbReference type="PROSITE" id="PS50893">
    <property type="entry name" value="ABC_TRANSPORTER_2"/>
    <property type="match status" value="1"/>
</dbReference>
<dbReference type="PANTHER" id="PTHR24220">
    <property type="entry name" value="IMPORT ATP-BINDING PROTEIN"/>
    <property type="match status" value="1"/>
</dbReference>
<proteinExistence type="predicted"/>
<name>A0ABR7WDI2_9ACTN</name>
<dbReference type="EMBL" id="JACWMS010000002">
    <property type="protein sequence ID" value="MBD1319814.1"/>
    <property type="molecule type" value="Genomic_DNA"/>
</dbReference>
<dbReference type="InterPro" id="IPR003593">
    <property type="entry name" value="AAA+_ATPase"/>
</dbReference>
<protein>
    <submittedName>
        <fullName evidence="4">ATP-binding cassette domain-containing protein</fullName>
    </submittedName>
</protein>
<dbReference type="Pfam" id="PF00005">
    <property type="entry name" value="ABC_tran"/>
    <property type="match status" value="1"/>
</dbReference>
<dbReference type="InterPro" id="IPR027417">
    <property type="entry name" value="P-loop_NTPase"/>
</dbReference>
<dbReference type="PANTHER" id="PTHR24220:SF685">
    <property type="entry name" value="ABC TRANSPORTER RELATED"/>
    <property type="match status" value="1"/>
</dbReference>
<dbReference type="InterPro" id="IPR015854">
    <property type="entry name" value="ABC_transpr_LolD-like"/>
</dbReference>
<accession>A0ABR7WDI2</accession>
<keyword evidence="2 4" id="KW-0067">ATP-binding</keyword>
<dbReference type="GO" id="GO:0005524">
    <property type="term" value="F:ATP binding"/>
    <property type="evidence" value="ECO:0007669"/>
    <property type="project" value="UniProtKB-KW"/>
</dbReference>
<reference evidence="4 5" key="1">
    <citation type="submission" date="2020-09" db="EMBL/GenBank/DDBJ databases">
        <title>Novel species in genus Gordonia.</title>
        <authorList>
            <person name="Zhang G."/>
        </authorList>
    </citation>
    <scope>NUCLEOTIDE SEQUENCE [LARGE SCALE GENOMIC DNA]</scope>
    <source>
        <strain evidence="4 5">ON-33</strain>
    </source>
</reference>